<sequence length="125" mass="14571">MHVFMTFVTQNYVAYRSSCLTCNQQIKADGPGISIIRKLLRPGPPSLTHTSTIFSPFPLRNKLLLSRFRVSPPFCYRYDSRLFEKYYSFGKEKVNEEFSVQNGDGIDCVLWTQVQVWPIYCLDEE</sequence>
<keyword evidence="2" id="KW-1185">Reference proteome</keyword>
<proteinExistence type="predicted"/>
<name>A0A4Y2C1V8_ARAVE</name>
<dbReference type="Proteomes" id="UP000499080">
    <property type="component" value="Unassembled WGS sequence"/>
</dbReference>
<gene>
    <name evidence="1" type="ORF">AVEN_248676_1</name>
</gene>
<evidence type="ECO:0000313" key="2">
    <source>
        <dbReference type="Proteomes" id="UP000499080"/>
    </source>
</evidence>
<evidence type="ECO:0000313" key="1">
    <source>
        <dbReference type="EMBL" id="GBL97735.1"/>
    </source>
</evidence>
<comment type="caution">
    <text evidence="1">The sequence shown here is derived from an EMBL/GenBank/DDBJ whole genome shotgun (WGS) entry which is preliminary data.</text>
</comment>
<dbReference type="OrthoDB" id="10475462at2759"/>
<protein>
    <submittedName>
        <fullName evidence="1">Uncharacterized protein</fullName>
    </submittedName>
</protein>
<dbReference type="AlphaFoldDB" id="A0A4Y2C1V8"/>
<dbReference type="EMBL" id="BGPR01000132">
    <property type="protein sequence ID" value="GBL97735.1"/>
    <property type="molecule type" value="Genomic_DNA"/>
</dbReference>
<reference evidence="1 2" key="1">
    <citation type="journal article" date="2019" name="Sci. Rep.">
        <title>Orb-weaving spider Araneus ventricosus genome elucidates the spidroin gene catalogue.</title>
        <authorList>
            <person name="Kono N."/>
            <person name="Nakamura H."/>
            <person name="Ohtoshi R."/>
            <person name="Moran D.A.P."/>
            <person name="Shinohara A."/>
            <person name="Yoshida Y."/>
            <person name="Fujiwara M."/>
            <person name="Mori M."/>
            <person name="Tomita M."/>
            <person name="Arakawa K."/>
        </authorList>
    </citation>
    <scope>NUCLEOTIDE SEQUENCE [LARGE SCALE GENOMIC DNA]</scope>
</reference>
<organism evidence="1 2">
    <name type="scientific">Araneus ventricosus</name>
    <name type="common">Orbweaver spider</name>
    <name type="synonym">Epeira ventricosa</name>
    <dbReference type="NCBI Taxonomy" id="182803"/>
    <lineage>
        <taxon>Eukaryota</taxon>
        <taxon>Metazoa</taxon>
        <taxon>Ecdysozoa</taxon>
        <taxon>Arthropoda</taxon>
        <taxon>Chelicerata</taxon>
        <taxon>Arachnida</taxon>
        <taxon>Araneae</taxon>
        <taxon>Araneomorphae</taxon>
        <taxon>Entelegynae</taxon>
        <taxon>Araneoidea</taxon>
        <taxon>Araneidae</taxon>
        <taxon>Araneus</taxon>
    </lineage>
</organism>
<accession>A0A4Y2C1V8</accession>